<sequence>MADQLKNASSGVQEKASATTKGTPVNGIQKKAEAGTDRVLSTLDGLAGKVFAKGKSVIDGIFPPEKRAAFIARLQDFMSRNPKLSAFLGMNLALTGIPLGLFILFSLSVFIFALVVALIVGLLAAVLFTVFMVSIALFFVLPTVMFTTGAACFLFLWGLGGYYILKWANGDRGSGGGQASGNDTIGHRLNNLTGGRLGGFIESVDSQNTKQDISGYNDQHTKPVKSEAGPDSTTNRSVEDVTTKATDAPDTVTNTATPVAYAKGGLKGSTGVGL</sequence>
<keyword evidence="4" id="KW-1185">Reference proteome</keyword>
<dbReference type="Pfam" id="PF16015">
    <property type="entry name" value="Promethin"/>
    <property type="match status" value="1"/>
</dbReference>
<evidence type="ECO:0000313" key="3">
    <source>
        <dbReference type="EMBL" id="USW51112.1"/>
    </source>
</evidence>
<dbReference type="OrthoDB" id="3928876at2759"/>
<proteinExistence type="predicted"/>
<gene>
    <name evidence="3" type="ORF">Slin15195_G044310</name>
</gene>
<reference evidence="3" key="1">
    <citation type="submission" date="2022-06" db="EMBL/GenBank/DDBJ databases">
        <title>Complete genome sequences of two strains of the flax pathogen Septoria linicola.</title>
        <authorList>
            <person name="Lapalu N."/>
            <person name="Simon A."/>
            <person name="Demenou B."/>
            <person name="Paumier D."/>
            <person name="Guillot M.-P."/>
            <person name="Gout L."/>
            <person name="Valade R."/>
        </authorList>
    </citation>
    <scope>NUCLEOTIDE SEQUENCE</scope>
    <source>
        <strain evidence="3">SE15195</strain>
    </source>
</reference>
<feature type="transmembrane region" description="Helical" evidence="2">
    <location>
        <begin position="145"/>
        <end position="165"/>
    </location>
</feature>
<dbReference type="AlphaFoldDB" id="A0A9Q9AKK2"/>
<accession>A0A9Q9AKK2</accession>
<feature type="transmembrane region" description="Helical" evidence="2">
    <location>
        <begin position="84"/>
        <end position="105"/>
    </location>
</feature>
<dbReference type="Proteomes" id="UP001056384">
    <property type="component" value="Chromosome 3"/>
</dbReference>
<keyword evidence="2" id="KW-0812">Transmembrane</keyword>
<feature type="compositionally biased region" description="Polar residues" evidence="1">
    <location>
        <begin position="1"/>
        <end position="23"/>
    </location>
</feature>
<dbReference type="EMBL" id="CP099420">
    <property type="protein sequence ID" value="USW51112.1"/>
    <property type="molecule type" value="Genomic_DNA"/>
</dbReference>
<feature type="transmembrane region" description="Helical" evidence="2">
    <location>
        <begin position="112"/>
        <end position="139"/>
    </location>
</feature>
<protein>
    <submittedName>
        <fullName evidence="3">Uncharacterized protein</fullName>
    </submittedName>
</protein>
<feature type="region of interest" description="Disordered" evidence="1">
    <location>
        <begin position="212"/>
        <end position="251"/>
    </location>
</feature>
<evidence type="ECO:0000256" key="2">
    <source>
        <dbReference type="SAM" id="Phobius"/>
    </source>
</evidence>
<name>A0A9Q9AKK2_9PEZI</name>
<organism evidence="3 4">
    <name type="scientific">Septoria linicola</name>
    <dbReference type="NCBI Taxonomy" id="215465"/>
    <lineage>
        <taxon>Eukaryota</taxon>
        <taxon>Fungi</taxon>
        <taxon>Dikarya</taxon>
        <taxon>Ascomycota</taxon>
        <taxon>Pezizomycotina</taxon>
        <taxon>Dothideomycetes</taxon>
        <taxon>Dothideomycetidae</taxon>
        <taxon>Mycosphaerellales</taxon>
        <taxon>Mycosphaerellaceae</taxon>
        <taxon>Septoria</taxon>
    </lineage>
</organism>
<keyword evidence="2" id="KW-0472">Membrane</keyword>
<feature type="region of interest" description="Disordered" evidence="1">
    <location>
        <begin position="1"/>
        <end position="27"/>
    </location>
</feature>
<evidence type="ECO:0000256" key="1">
    <source>
        <dbReference type="SAM" id="MobiDB-lite"/>
    </source>
</evidence>
<keyword evidence="2" id="KW-1133">Transmembrane helix</keyword>
<evidence type="ECO:0000313" key="4">
    <source>
        <dbReference type="Proteomes" id="UP001056384"/>
    </source>
</evidence>